<dbReference type="InterPro" id="IPR000571">
    <property type="entry name" value="Znf_CCCH"/>
</dbReference>
<feature type="transmembrane region" description="Helical" evidence="11">
    <location>
        <begin position="200"/>
        <end position="222"/>
    </location>
</feature>
<feature type="region of interest" description="Disordered" evidence="10">
    <location>
        <begin position="1072"/>
        <end position="1091"/>
    </location>
</feature>
<dbReference type="GO" id="GO:0015165">
    <property type="term" value="F:pyrimidine nucleotide-sugar transmembrane transporter activity"/>
    <property type="evidence" value="ECO:0007669"/>
    <property type="project" value="InterPro"/>
</dbReference>
<evidence type="ECO:0000256" key="11">
    <source>
        <dbReference type="SAM" id="Phobius"/>
    </source>
</evidence>
<dbReference type="Proteomes" id="UP001152797">
    <property type="component" value="Unassembled WGS sequence"/>
</dbReference>
<keyword evidence="3 8" id="KW-0479">Metal-binding</keyword>
<evidence type="ECO:0000256" key="5">
    <source>
        <dbReference type="ARBA" id="ARBA00022833"/>
    </source>
</evidence>
<feature type="transmembrane region" description="Helical" evidence="11">
    <location>
        <begin position="139"/>
        <end position="157"/>
    </location>
</feature>
<accession>A0A9P1C2D4</accession>
<keyword evidence="15" id="KW-1185">Reference proteome</keyword>
<keyword evidence="6 11" id="KW-1133">Transmembrane helix</keyword>
<dbReference type="SUPFAM" id="SSF118310">
    <property type="entry name" value="AN1-like Zinc finger"/>
    <property type="match status" value="1"/>
</dbReference>
<keyword evidence="4 8" id="KW-0863">Zinc-finger</keyword>
<comment type="subcellular location">
    <subcellularLocation>
        <location evidence="1">Membrane</location>
        <topology evidence="1">Multi-pass membrane protein</topology>
    </subcellularLocation>
</comment>
<feature type="transmembrane region" description="Helical" evidence="11">
    <location>
        <begin position="169"/>
        <end position="188"/>
    </location>
</feature>
<feature type="zinc finger region" description="C3H1-type" evidence="8">
    <location>
        <begin position="1447"/>
        <end position="1475"/>
    </location>
</feature>
<sequence>MVFPNASQLLRARNGLGYLTIISIQFGVQPLLVKQFIDKQCMTSSVVLCAEMAKVVGCLFIMFSDETGKRCFSNWKMQDCLVAAGIPSVTYLIQNYCVQVAYQNLDGVVFNVLNQSKVLFTALFSFLLNGRTQSSYQCVALLLVTAGGILVSLPGGSVSDGEHQENRPWGLFCAVLASGLSGLGSGITEWALQKHGRNSFLLSLELASMGCIILILTLLLGLSPDAVRMKESGFFLGWEVTTVIPVLTQGLSGIIVGIVTQLAGGVRKVMATICGLILTCLLQQILLGMHLSYETCDICRDIESDLLDPVHCAPGGQFWQRSLKTMDCCASTLLLDDLVPLHCLKCSGELPSAHAVTDTLPAPPITPRGQRRGLEVLSRPKGSSEALDFLRALAKRFSKDLILRRMLKQCLAGSLEKTSRSADAGDYDLLLETKVLKRACPDKTPRAAEGLTEGRLKLKDPPGQNEGSFQLWLNADSERAGRFVNLLQTAGQVSQKMEKLMWKRARECHKRGARLCSTGPVVPARSRKEHDIPAFYLVEDTFAQICRKFGAHEAYVRFGPSYLSSTSHANTDVAFLMDRSFHAMELGGAIIDCPTQHAICKASSNEQESYKALEVQNGWHPQIALEEFHAGGSWWEVDLGRLHSCGGVRLQWILPQLKEVKYETRFVLRSDLRLEGGLGLPIKVADVAHGGPAFMAGVQPGDVLQLDAGGDGDEKFLEQPPMVVLTQLQEDAVQQPLRLFFKAPQMEPMGGSLKQKLKVTILASKAGEKLEQVQEQEITVSEKPCVVPAFFVGRQVRLQFGGAWPQMAGKALSVSVGILKVWRLAPPLFRQRFLDIFRKLERKSQKAGKLPPVPRFWSTAVHGQSFNMVINMDIVRKLRKSHDFKGDEQGALLKMAVKDKKEFHVLQTDETMALRQHLFAKDEDVRECTFHPQTAANVPRHVLAERDRISDRMDPEKITSIEDFVKEIGENYDGPKYAKYRHVRRHHMLSQAKSQYFKGALNDALTKLKSSFGVQQILDRFRCHHKGCGKQLDTSQNIKKCDRCSGFYCAQHKSKTVHNCEVMKEQIKAKAKKEAEEVGEGDKSRPPEENFDNKVEFGLLLEARDLAENIITALNKKEKEKVGLEHLGQSLASFGAVRILERPFRKQMCQSALERRRSSSQTATAKGRAPTPTPRLGSRSSSVDVKCKCSKAHSPSELRFPAAESVSRRVAWVKEAINQASKLSDVRPNSAAERSKRKKEEEERKKAPPPPPLPDKGTVKPRARSKPSATVKLEKLLKEKAADLQHAFGLCCEARVKLEANLVADAEQLIQQAKHLAEESLKEALAAAPQQGDAGKEGQAAVRHVEKQELRQMRVSLQQEAQETVELCTMLEEEVQMLRHQLLRPPAPPVPRLPSPPPRPPQWSPPPGSALWPPPSPTVVKALQDDAALMRLLVNACEIPPTTVTGPQKREMCLEFLEAGVCAKEQNCPFAHNPDELHGYEARWSPGEFNSAQHVADIDQMRLQAEQQRQQERLAQQAACAVVSDRSAAAEDDVSLRGLVETSFPATR</sequence>
<evidence type="ECO:0000313" key="13">
    <source>
        <dbReference type="EMBL" id="CAI3983050.1"/>
    </source>
</evidence>
<evidence type="ECO:0000256" key="8">
    <source>
        <dbReference type="PROSITE-ProRule" id="PRU00723"/>
    </source>
</evidence>
<feature type="compositionally biased region" description="Pro residues" evidence="10">
    <location>
        <begin position="1385"/>
        <end position="1411"/>
    </location>
</feature>
<comment type="caution">
    <text evidence="13">The sequence shown here is derived from an EMBL/GenBank/DDBJ whole genome shotgun (WGS) entry which is preliminary data.</text>
</comment>
<dbReference type="InterPro" id="IPR036855">
    <property type="entry name" value="Znf_CCCH_sf"/>
</dbReference>
<dbReference type="Gene3D" id="4.10.1000.10">
    <property type="entry name" value="Zinc finger, CCCH-type"/>
    <property type="match status" value="1"/>
</dbReference>
<keyword evidence="2 11" id="KW-0812">Transmembrane</keyword>
<evidence type="ECO:0000313" key="15">
    <source>
        <dbReference type="Proteomes" id="UP001152797"/>
    </source>
</evidence>
<dbReference type="GO" id="GO:0008270">
    <property type="term" value="F:zinc ion binding"/>
    <property type="evidence" value="ECO:0007669"/>
    <property type="project" value="UniProtKB-KW"/>
</dbReference>
<dbReference type="PANTHER" id="PTHR10231">
    <property type="entry name" value="NUCLEOTIDE-SUGAR TRANSMEMBRANE TRANSPORTER"/>
    <property type="match status" value="1"/>
</dbReference>
<dbReference type="EMBL" id="CAMXCT010000770">
    <property type="protein sequence ID" value="CAI3983050.1"/>
    <property type="molecule type" value="Genomic_DNA"/>
</dbReference>
<feature type="transmembrane region" description="Helical" evidence="11">
    <location>
        <begin position="269"/>
        <end position="293"/>
    </location>
</feature>
<keyword evidence="7 11" id="KW-0472">Membrane</keyword>
<reference evidence="14 15" key="2">
    <citation type="submission" date="2024-05" db="EMBL/GenBank/DDBJ databases">
        <authorList>
            <person name="Chen Y."/>
            <person name="Shah S."/>
            <person name="Dougan E. K."/>
            <person name="Thang M."/>
            <person name="Chan C."/>
        </authorList>
    </citation>
    <scope>NUCLEOTIDE SEQUENCE [LARGE SCALE GENOMIC DNA]</scope>
</reference>
<feature type="region of interest" description="Disordered" evidence="10">
    <location>
        <begin position="1222"/>
        <end position="1268"/>
    </location>
</feature>
<feature type="domain" description="C3H1-type" evidence="12">
    <location>
        <begin position="1447"/>
        <end position="1475"/>
    </location>
</feature>
<evidence type="ECO:0000256" key="2">
    <source>
        <dbReference type="ARBA" id="ARBA00022692"/>
    </source>
</evidence>
<evidence type="ECO:0000256" key="3">
    <source>
        <dbReference type="ARBA" id="ARBA00022723"/>
    </source>
</evidence>
<feature type="transmembrane region" description="Helical" evidence="11">
    <location>
        <begin position="242"/>
        <end position="262"/>
    </location>
</feature>
<reference evidence="13" key="1">
    <citation type="submission" date="2022-10" db="EMBL/GenBank/DDBJ databases">
        <authorList>
            <person name="Chen Y."/>
            <person name="Dougan E. K."/>
            <person name="Chan C."/>
            <person name="Rhodes N."/>
            <person name="Thang M."/>
        </authorList>
    </citation>
    <scope>NUCLEOTIDE SEQUENCE</scope>
</reference>
<organism evidence="13">
    <name type="scientific">Cladocopium goreaui</name>
    <dbReference type="NCBI Taxonomy" id="2562237"/>
    <lineage>
        <taxon>Eukaryota</taxon>
        <taxon>Sar</taxon>
        <taxon>Alveolata</taxon>
        <taxon>Dinophyceae</taxon>
        <taxon>Suessiales</taxon>
        <taxon>Symbiodiniaceae</taxon>
        <taxon>Cladocopium</taxon>
    </lineage>
</organism>
<evidence type="ECO:0000256" key="9">
    <source>
        <dbReference type="SAM" id="Coils"/>
    </source>
</evidence>
<evidence type="ECO:0000259" key="12">
    <source>
        <dbReference type="PROSITE" id="PS50103"/>
    </source>
</evidence>
<gene>
    <name evidence="13" type="ORF">C1SCF055_LOCUS10701</name>
</gene>
<evidence type="ECO:0000256" key="4">
    <source>
        <dbReference type="ARBA" id="ARBA00022771"/>
    </source>
</evidence>
<feature type="region of interest" description="Disordered" evidence="10">
    <location>
        <begin position="1384"/>
        <end position="1411"/>
    </location>
</feature>
<evidence type="ECO:0000256" key="10">
    <source>
        <dbReference type="SAM" id="MobiDB-lite"/>
    </source>
</evidence>
<evidence type="ECO:0000256" key="7">
    <source>
        <dbReference type="ARBA" id="ARBA00023136"/>
    </source>
</evidence>
<keyword evidence="5 8" id="KW-0862">Zinc</keyword>
<dbReference type="SUPFAM" id="SSF90229">
    <property type="entry name" value="CCCH zinc finger"/>
    <property type="match status" value="1"/>
</dbReference>
<feature type="coiled-coil region" evidence="9">
    <location>
        <begin position="1347"/>
        <end position="1374"/>
    </location>
</feature>
<dbReference type="OrthoDB" id="426596at2759"/>
<keyword evidence="9" id="KW-0175">Coiled coil</keyword>
<proteinExistence type="predicted"/>
<protein>
    <submittedName>
        <fullName evidence="14">PDZ domain-containing protein</fullName>
    </submittedName>
</protein>
<dbReference type="PROSITE" id="PS50103">
    <property type="entry name" value="ZF_C3H1"/>
    <property type="match status" value="1"/>
</dbReference>
<feature type="region of interest" description="Disordered" evidence="10">
    <location>
        <begin position="1152"/>
        <end position="1185"/>
    </location>
</feature>
<dbReference type="InterPro" id="IPR035896">
    <property type="entry name" value="AN1-like_Znf"/>
</dbReference>
<evidence type="ECO:0000313" key="14">
    <source>
        <dbReference type="EMBL" id="CAL4770362.1"/>
    </source>
</evidence>
<evidence type="ECO:0000256" key="1">
    <source>
        <dbReference type="ARBA" id="ARBA00004141"/>
    </source>
</evidence>
<feature type="transmembrane region" description="Helical" evidence="11">
    <location>
        <begin position="108"/>
        <end position="127"/>
    </location>
</feature>
<dbReference type="InterPro" id="IPR037185">
    <property type="entry name" value="EmrE-like"/>
</dbReference>
<dbReference type="Pfam" id="PF04142">
    <property type="entry name" value="Nuc_sug_transp"/>
    <property type="match status" value="1"/>
</dbReference>
<evidence type="ECO:0000256" key="6">
    <source>
        <dbReference type="ARBA" id="ARBA00022989"/>
    </source>
</evidence>
<dbReference type="EMBL" id="CAMXCT030000770">
    <property type="protein sequence ID" value="CAL4770362.1"/>
    <property type="molecule type" value="Genomic_DNA"/>
</dbReference>
<name>A0A9P1C2D4_9DINO</name>
<dbReference type="SUPFAM" id="SSF103481">
    <property type="entry name" value="Multidrug resistance efflux transporter EmrE"/>
    <property type="match status" value="1"/>
</dbReference>
<dbReference type="EMBL" id="CAMXCT020000770">
    <property type="protein sequence ID" value="CAL1136425.1"/>
    <property type="molecule type" value="Genomic_DNA"/>
</dbReference>
<feature type="transmembrane region" description="Helical" evidence="11">
    <location>
        <begin position="15"/>
        <end position="33"/>
    </location>
</feature>
<dbReference type="Gene3D" id="4.10.1110.10">
    <property type="entry name" value="AN1-like Zinc finger"/>
    <property type="match status" value="1"/>
</dbReference>
<dbReference type="InterPro" id="IPR007271">
    <property type="entry name" value="Nuc_sug_transpt"/>
</dbReference>
<dbReference type="GO" id="GO:0000139">
    <property type="term" value="C:Golgi membrane"/>
    <property type="evidence" value="ECO:0007669"/>
    <property type="project" value="InterPro"/>
</dbReference>